<dbReference type="Proteomes" id="UP000886523">
    <property type="component" value="Unassembled WGS sequence"/>
</dbReference>
<proteinExistence type="predicted"/>
<dbReference type="EMBL" id="MU128966">
    <property type="protein sequence ID" value="KAF9513983.1"/>
    <property type="molecule type" value="Genomic_DNA"/>
</dbReference>
<evidence type="ECO:0000313" key="3">
    <source>
        <dbReference type="Proteomes" id="UP000886523"/>
    </source>
</evidence>
<feature type="region of interest" description="Disordered" evidence="1">
    <location>
        <begin position="50"/>
        <end position="166"/>
    </location>
</feature>
<name>A0A9P6DWU1_9AGAM</name>
<reference evidence="2" key="1">
    <citation type="journal article" date="2020" name="Nat. Commun.">
        <title>Large-scale genome sequencing of mycorrhizal fungi provides insights into the early evolution of symbiotic traits.</title>
        <authorList>
            <person name="Miyauchi S."/>
            <person name="Kiss E."/>
            <person name="Kuo A."/>
            <person name="Drula E."/>
            <person name="Kohler A."/>
            <person name="Sanchez-Garcia M."/>
            <person name="Morin E."/>
            <person name="Andreopoulos B."/>
            <person name="Barry K.W."/>
            <person name="Bonito G."/>
            <person name="Buee M."/>
            <person name="Carver A."/>
            <person name="Chen C."/>
            <person name="Cichocki N."/>
            <person name="Clum A."/>
            <person name="Culley D."/>
            <person name="Crous P.W."/>
            <person name="Fauchery L."/>
            <person name="Girlanda M."/>
            <person name="Hayes R.D."/>
            <person name="Keri Z."/>
            <person name="LaButti K."/>
            <person name="Lipzen A."/>
            <person name="Lombard V."/>
            <person name="Magnuson J."/>
            <person name="Maillard F."/>
            <person name="Murat C."/>
            <person name="Nolan M."/>
            <person name="Ohm R.A."/>
            <person name="Pangilinan J."/>
            <person name="Pereira M.F."/>
            <person name="Perotto S."/>
            <person name="Peter M."/>
            <person name="Pfister S."/>
            <person name="Riley R."/>
            <person name="Sitrit Y."/>
            <person name="Stielow J.B."/>
            <person name="Szollosi G."/>
            <person name="Zifcakova L."/>
            <person name="Stursova M."/>
            <person name="Spatafora J.W."/>
            <person name="Tedersoo L."/>
            <person name="Vaario L.M."/>
            <person name="Yamada A."/>
            <person name="Yan M."/>
            <person name="Wang P."/>
            <person name="Xu J."/>
            <person name="Bruns T."/>
            <person name="Baldrian P."/>
            <person name="Vilgalys R."/>
            <person name="Dunand C."/>
            <person name="Henrissat B."/>
            <person name="Grigoriev I.V."/>
            <person name="Hibbett D."/>
            <person name="Nagy L.G."/>
            <person name="Martin F.M."/>
        </authorList>
    </citation>
    <scope>NUCLEOTIDE SEQUENCE</scope>
    <source>
        <strain evidence="2">UP504</strain>
    </source>
</reference>
<dbReference type="AlphaFoldDB" id="A0A9P6DWU1"/>
<evidence type="ECO:0000313" key="2">
    <source>
        <dbReference type="EMBL" id="KAF9513983.1"/>
    </source>
</evidence>
<sequence length="166" mass="17778">MHGGTKCCALWEIENLVISNLTEFKIPSARKGIIKQETLVLLIKWTNATPPRQTPRKIESSRMGGIPKETQTNPTQHKGSNPKGSKDSKGSKGSNPKAPTQRIQCKRIQCTGSNPKDPQTNFSEPTQPAGSQGSTDLQGSADLQGSTDLQDSAGPQCSPDSQAHDA</sequence>
<keyword evidence="3" id="KW-1185">Reference proteome</keyword>
<gene>
    <name evidence="2" type="ORF">BS47DRAFT_1362065</name>
</gene>
<evidence type="ECO:0000256" key="1">
    <source>
        <dbReference type="SAM" id="MobiDB-lite"/>
    </source>
</evidence>
<feature type="compositionally biased region" description="Polar residues" evidence="1">
    <location>
        <begin position="110"/>
        <end position="166"/>
    </location>
</feature>
<protein>
    <submittedName>
        <fullName evidence="2">Uncharacterized protein</fullName>
    </submittedName>
</protein>
<comment type="caution">
    <text evidence="2">The sequence shown here is derived from an EMBL/GenBank/DDBJ whole genome shotgun (WGS) entry which is preliminary data.</text>
</comment>
<accession>A0A9P6DWU1</accession>
<organism evidence="2 3">
    <name type="scientific">Hydnum rufescens UP504</name>
    <dbReference type="NCBI Taxonomy" id="1448309"/>
    <lineage>
        <taxon>Eukaryota</taxon>
        <taxon>Fungi</taxon>
        <taxon>Dikarya</taxon>
        <taxon>Basidiomycota</taxon>
        <taxon>Agaricomycotina</taxon>
        <taxon>Agaricomycetes</taxon>
        <taxon>Cantharellales</taxon>
        <taxon>Hydnaceae</taxon>
        <taxon>Hydnum</taxon>
    </lineage>
</organism>